<evidence type="ECO:0000256" key="7">
    <source>
        <dbReference type="ARBA" id="ARBA00023136"/>
    </source>
</evidence>
<dbReference type="InterPro" id="IPR017871">
    <property type="entry name" value="ABC_transporter-like_CS"/>
</dbReference>
<keyword evidence="4" id="KW-0547">Nucleotide-binding</keyword>
<dbReference type="SUPFAM" id="SSF52540">
    <property type="entry name" value="P-loop containing nucleoside triphosphate hydrolases"/>
    <property type="match status" value="4"/>
</dbReference>
<dbReference type="PROSITE" id="PS00211">
    <property type="entry name" value="ABC_TRANSPORTER_1"/>
    <property type="match status" value="4"/>
</dbReference>
<keyword evidence="7 8" id="KW-0472">Membrane</keyword>
<feature type="transmembrane region" description="Helical" evidence="8">
    <location>
        <begin position="2142"/>
        <end position="2163"/>
    </location>
</feature>
<dbReference type="PROSITE" id="PS50929">
    <property type="entry name" value="ABC_TM1F"/>
    <property type="match status" value="4"/>
</dbReference>
<dbReference type="PANTHER" id="PTHR24223">
    <property type="entry name" value="ATP-BINDING CASSETTE SUB-FAMILY C"/>
    <property type="match status" value="1"/>
</dbReference>
<dbReference type="GO" id="GO:0016020">
    <property type="term" value="C:membrane"/>
    <property type="evidence" value="ECO:0007669"/>
    <property type="project" value="UniProtKB-SubCell"/>
</dbReference>
<dbReference type="InterPro" id="IPR050173">
    <property type="entry name" value="ABC_transporter_C-like"/>
</dbReference>
<evidence type="ECO:0000256" key="1">
    <source>
        <dbReference type="ARBA" id="ARBA00004141"/>
    </source>
</evidence>
<dbReference type="FunFam" id="3.40.50.300:FF:000482">
    <property type="entry name" value="Multidrug resistance-associated protein member 4"/>
    <property type="match status" value="2"/>
</dbReference>
<evidence type="ECO:0000256" key="4">
    <source>
        <dbReference type="ARBA" id="ARBA00022741"/>
    </source>
</evidence>
<feature type="domain" description="ABC transmembrane type-1" evidence="10">
    <location>
        <begin position="61"/>
        <end position="330"/>
    </location>
</feature>
<feature type="transmembrane region" description="Helical" evidence="8">
    <location>
        <begin position="1556"/>
        <end position="1577"/>
    </location>
</feature>
<dbReference type="PANTHER" id="PTHR24223:SF448">
    <property type="entry name" value="FI20146P1-RELATED"/>
    <property type="match status" value="1"/>
</dbReference>
<reference evidence="11 12" key="1">
    <citation type="submission" date="2017-03" db="EMBL/GenBank/DDBJ databases">
        <title>Genome of the blue death feigning beetle - Asbolus verrucosus.</title>
        <authorList>
            <person name="Rider S.D."/>
        </authorList>
    </citation>
    <scope>NUCLEOTIDE SEQUENCE [LARGE SCALE GENOMIC DNA]</scope>
    <source>
        <strain evidence="11">Butters</strain>
        <tissue evidence="11">Head and leg muscle</tissue>
    </source>
</reference>
<feature type="transmembrane region" description="Helical" evidence="8">
    <location>
        <begin position="1946"/>
        <end position="1966"/>
    </location>
</feature>
<dbReference type="CDD" id="cd18580">
    <property type="entry name" value="ABC_6TM_ABCC_D2"/>
    <property type="match status" value="1"/>
</dbReference>
<dbReference type="Gene3D" id="1.20.1560.10">
    <property type="entry name" value="ABC transporter type 1, transmembrane domain"/>
    <property type="match status" value="5"/>
</dbReference>
<evidence type="ECO:0000256" key="8">
    <source>
        <dbReference type="SAM" id="Phobius"/>
    </source>
</evidence>
<sequence length="2482" mass="280846">MKGFKNNLTEDDLYGPLRAHESQYLGNRLKKAWDTEENFHRTPSLRKIIIKVYGKEFTFYAFFMLIQEFVVKMGQPLLVGKLMEYYTPNQTTITLEQAYYYASGIIILSFINNMIQHSCFFGMQHLSLKMQIGCRSLIYRKALKLSKNAMVESTVGQMVNLISNDVSRFHYLCLHLHQIFTAPIQTIVVMYLLFATLSPSAIVGIGLLLVFIPVQFYMGKLTSFYRFRTAVKTDQRIRLMNEIISGIQVIKMYTWEKPFSKLVELARKWEIQEIKSNSYVRAVYVAITMFLIRTSVFLCVLTYILTGNVLQAQFVYVVTSFYGTLRQPLTIHLPRCIAMLAEINVSLKRIQTFLLNEEVNLDINCNINGKGTATTNNIGITMTDVCVKWTPSSSDYILSNVSFSVGPQQLVAVVGPVGSGKTTLLHVILKEILLLKGSLDVGGSISYASQEPWLFSSSIRQNILFGQKMDAKKYQQIVKVCQLERDFSMMPYGDRTIVGERGVILSGGQKARVSLARAIYKDADIYLLDDPLSAVDAHVGKQLFDDCIAGYLKNKCTVLITHQIQYLSNVDKIFLLENGRINSSGTYTELRNSRSDFIKLLDEEDDSETEEEVILVGTRKRKSTLKETDKLPIEIKEHRSVGTVSKKVYLNYFRTGGNYLLPSFVLIAFILTQIAVSGVDYFLAFWVNLEQERMEKGYNETSADAFGDLLFTSNNLLYVYTSFIVFLIFMALVRSFSFVTFCMTASRHLHDNMFDKIVHATMRFFHTNPTGRVLNRFSRDMGIIDESMPVSLMYSIQVLMNVVAITIVLSLVNYWIIIPTVIIFGIFYCYKIVYLATSRDLKRIESTARSPMFSHLTASLQGLSTIRAFGAQEILQLEFDHHQDLHSSAYFMYMSCSRTFAFWLDMNCIIYIGIVILSFLFIGTETYGGNVGLAITQSISLTGMLQGGIRQWSDLENEMTSVERVMEYTELPSEPDDGRKRPAKDWPSEGDVEFSSVSMKYSIENPYVLKNLNFQIKSQEKIGIVGRTGAGKSSLISALFRLAPVEGKVLIDGVDTKEISLQDLRSKISIIPQEPVLFSGTLRKNLDPFDDYSDDQLWNALEEVELRKSISELASGLSSNVAEGGSNFSVGEKQLLCLARAIVRNNKILVLDEATANVDPQTDELIQKTIRKKFGDCTVLTIAHRLHTVMDSDKILVLDAGRMVEFDHPHVLLEDVEGMFYGLVKQTGKAMAENLAKIANEGYNRMNENKNWALPLFVKGFKRDLTEDDLYGPLKTHESKRLGDKLERTWIKEANLHRNPSLWRSLTKVYGVEIGLYGIVLLVQELIIKMAHPLLIGRLMAYYDPKQTEVTKEMAYLYACGIIGISLLNVLIMHSYFFALQHLGMRVRVACCSLIYRKALRLSKSAMVETTVGQMVNLMSNDVNRFDFLVLHLHHLFVAPIEAIVIIYLLYTTVHPAAMAGAALLLAFVPLQCKCPKSVLEDLFTVSVLVYIGKKTSFYRFRTAVKTDQRVRLMNEIITGIQVIKMYTWEKPFAKLVELARKFEIHQIRAASYLRAVNVSFIIFLNRTSIYLCVLTYVLTGNILNAEYVYVITSFYSILRQSLTMFLPRGITMLAETNVSVKRLQKFLLYDEINTEEDKKIHDNIKKKSKEANGSIELAESIPSKNIGVYMDDVCVKWTSSSPDNTLSNINFNVGPQQLVAIVGPVGSGKTTLLHVILKELPLLKGYLDVGGKISYAAQEPWLFAASIRQNILFGEKLDAKRYQEVVKVCSLERDFSLFPYGDRTMVGERGVMLSGGQKARINLARAVYKDADIYLLDDPLSAVDTHVGKQLFDNCITDYLKDKCTVLVTHQLQYLSNVNRIYLLEDGSVSASGTYTELRNSGGEFVKLLEEENIMEHEEEKKIAEVKKLKSLKSLEKGDKPVEIKEHRSTGTLSKKIYLRYLKAGGNYLLSVLVLLLFIFAQMGGSGADLFVTFWVNLEQSRLEREINDSKLNETTIEEDRISSFFNADNCIYVYSSIICFLIIITVTRSLSFFKICMRASKNLHNNMFSNIVYTSMRFFNTNPSGRILNRFSKDMGSIDETLPMSITDTIQREVQFSLISPLLCKDSPRSELLVPKIHCEQNSTITKTFTVQPIICFRTFAFWLDMNCIIYIGFVILSFLFLGTETYGGNVGLAITQSITLTGMLQWGMRQWSELENQMTSVERVIEYTELESEPDVPKRLPPASWPTEGKIDFQALFLQYSSEDPFVLKNLTFTINPKEKIGIVGRTGAGKSSLISALFRLAPIDGSIVIDDVDTKDISLNSLRSKISIIPQEPVLFSGTLRKNLDPFDEYDDDQLWNALEEVKLKTVVSELPSGLTSNVSEGGSNFSVGQRQLLCLARAVVRSNKILILDEATANVDPQTDELIQTTIRRKFEDCTVLTIAHRLHTVMDSDKILVMDAGRAVEFDHPHILLENTEGVFYGLVKQAGKGMAEHLIKIAS</sequence>
<dbReference type="InterPro" id="IPR011527">
    <property type="entry name" value="ABC1_TM_dom"/>
</dbReference>
<feature type="transmembrane region" description="Helical" evidence="8">
    <location>
        <begin position="900"/>
        <end position="921"/>
    </location>
</feature>
<dbReference type="STRING" id="1661398.A0A482VAJ6"/>
<feature type="transmembrane region" description="Helical" evidence="8">
    <location>
        <begin position="815"/>
        <end position="836"/>
    </location>
</feature>
<dbReference type="FunFam" id="1.20.1560.10:FF:000014">
    <property type="entry name" value="Multidrug resistance-associated protein member 4"/>
    <property type="match status" value="1"/>
</dbReference>
<evidence type="ECO:0000256" key="6">
    <source>
        <dbReference type="ARBA" id="ARBA00022989"/>
    </source>
</evidence>
<proteinExistence type="predicted"/>
<dbReference type="InterPro" id="IPR036640">
    <property type="entry name" value="ABC1_TM_sf"/>
</dbReference>
<feature type="transmembrane region" description="Helical" evidence="8">
    <location>
        <begin position="282"/>
        <end position="303"/>
    </location>
</feature>
<dbReference type="InterPro" id="IPR003593">
    <property type="entry name" value="AAA+_ATPase"/>
</dbReference>
<dbReference type="EMBL" id="QDEB01121549">
    <property type="protein sequence ID" value="RZB40188.1"/>
    <property type="molecule type" value="Genomic_DNA"/>
</dbReference>
<keyword evidence="5" id="KW-0067">ATP-binding</keyword>
<dbReference type="CDD" id="cd03250">
    <property type="entry name" value="ABCC_MRP_domain1"/>
    <property type="match status" value="2"/>
</dbReference>
<dbReference type="GO" id="GO:0005524">
    <property type="term" value="F:ATP binding"/>
    <property type="evidence" value="ECO:0007669"/>
    <property type="project" value="UniProtKB-KW"/>
</dbReference>
<dbReference type="FunFam" id="1.20.1560.10:FF:000026">
    <property type="entry name" value="Multidrug resistance-associated protein lethal(2)03659"/>
    <property type="match status" value="2"/>
</dbReference>
<dbReference type="GO" id="GO:0140359">
    <property type="term" value="F:ABC-type transporter activity"/>
    <property type="evidence" value="ECO:0007669"/>
    <property type="project" value="InterPro"/>
</dbReference>
<evidence type="ECO:0000313" key="12">
    <source>
        <dbReference type="Proteomes" id="UP000292052"/>
    </source>
</evidence>
<accession>A0A482VAJ6</accession>
<dbReference type="Pfam" id="PF00664">
    <property type="entry name" value="ABC_membrane"/>
    <property type="match status" value="4"/>
</dbReference>
<feature type="transmembrane region" description="Helical" evidence="8">
    <location>
        <begin position="57"/>
        <end position="78"/>
    </location>
</feature>
<feature type="domain" description="ABC transmembrane type-1" evidence="10">
    <location>
        <begin position="1953"/>
        <end position="2092"/>
    </location>
</feature>
<feature type="transmembrane region" description="Helical" evidence="8">
    <location>
        <begin position="98"/>
        <end position="115"/>
    </location>
</feature>
<dbReference type="CDD" id="cd03244">
    <property type="entry name" value="ABCC_MRP_domain2"/>
    <property type="match status" value="2"/>
</dbReference>
<feature type="domain" description="ABC transporter" evidence="9">
    <location>
        <begin position="1669"/>
        <end position="1892"/>
    </location>
</feature>
<feature type="domain" description="ABC transporter" evidence="9">
    <location>
        <begin position="380"/>
        <end position="603"/>
    </location>
</feature>
<dbReference type="GO" id="GO:0016887">
    <property type="term" value="F:ATP hydrolysis activity"/>
    <property type="evidence" value="ECO:0007669"/>
    <property type="project" value="InterPro"/>
</dbReference>
<dbReference type="Proteomes" id="UP000292052">
    <property type="component" value="Unassembled WGS sequence"/>
</dbReference>
<comment type="subcellular location">
    <subcellularLocation>
        <location evidence="1">Membrane</location>
        <topology evidence="1">Multi-pass membrane protein</topology>
    </subcellularLocation>
</comment>
<evidence type="ECO:0000259" key="10">
    <source>
        <dbReference type="PROSITE" id="PS50929"/>
    </source>
</evidence>
<comment type="caution">
    <text evidence="11">The sequence shown here is derived from an EMBL/GenBank/DDBJ whole genome shotgun (WGS) entry which is preliminary data.</text>
</comment>
<name>A0A482VAJ6_ASBVE</name>
<gene>
    <name evidence="11" type="ORF">BDFB_005672</name>
</gene>
<feature type="transmembrane region" description="Helical" evidence="8">
    <location>
        <begin position="200"/>
        <end position="218"/>
    </location>
</feature>
<evidence type="ECO:0000256" key="5">
    <source>
        <dbReference type="ARBA" id="ARBA00022840"/>
    </source>
</evidence>
<feature type="domain" description="ABC transmembrane type-1" evidence="10">
    <location>
        <begin position="664"/>
        <end position="957"/>
    </location>
</feature>
<feature type="transmembrane region" description="Helical" evidence="8">
    <location>
        <begin position="717"/>
        <end position="743"/>
    </location>
</feature>
<feature type="domain" description="ABC transporter" evidence="9">
    <location>
        <begin position="2234"/>
        <end position="2467"/>
    </location>
</feature>
<feature type="domain" description="ABC transmembrane type-1" evidence="10">
    <location>
        <begin position="1333"/>
        <end position="1615"/>
    </location>
</feature>
<dbReference type="OrthoDB" id="6500128at2759"/>
<evidence type="ECO:0000256" key="3">
    <source>
        <dbReference type="ARBA" id="ARBA00022692"/>
    </source>
</evidence>
<dbReference type="FunFam" id="3.40.50.300:FF:000163">
    <property type="entry name" value="Multidrug resistance-associated protein member 4"/>
    <property type="match status" value="2"/>
</dbReference>
<dbReference type="Pfam" id="PF00005">
    <property type="entry name" value="ABC_tran"/>
    <property type="match status" value="4"/>
</dbReference>
<feature type="transmembrane region" description="Helical" evidence="8">
    <location>
        <begin position="1355"/>
        <end position="1379"/>
    </location>
</feature>
<feature type="domain" description="ABC transporter" evidence="9">
    <location>
        <begin position="992"/>
        <end position="1225"/>
    </location>
</feature>
<dbReference type="InterPro" id="IPR003439">
    <property type="entry name" value="ABC_transporter-like_ATP-bd"/>
</dbReference>
<dbReference type="SUPFAM" id="SSF90123">
    <property type="entry name" value="ABC transporter transmembrane region"/>
    <property type="match status" value="4"/>
</dbReference>
<keyword evidence="12" id="KW-1185">Reference proteome</keyword>
<keyword evidence="3 8" id="KW-0812">Transmembrane</keyword>
<evidence type="ECO:0000259" key="9">
    <source>
        <dbReference type="PROSITE" id="PS50893"/>
    </source>
</evidence>
<feature type="transmembrane region" description="Helical" evidence="8">
    <location>
        <begin position="2013"/>
        <end position="2035"/>
    </location>
</feature>
<keyword evidence="6 8" id="KW-1133">Transmembrane helix</keyword>
<dbReference type="Gene3D" id="3.40.50.300">
    <property type="entry name" value="P-loop containing nucleotide triphosphate hydrolases"/>
    <property type="match status" value="4"/>
</dbReference>
<evidence type="ECO:0000256" key="2">
    <source>
        <dbReference type="ARBA" id="ARBA00022448"/>
    </source>
</evidence>
<dbReference type="PROSITE" id="PS50893">
    <property type="entry name" value="ABC_TRANSPORTER_2"/>
    <property type="match status" value="4"/>
</dbReference>
<dbReference type="InterPro" id="IPR027417">
    <property type="entry name" value="P-loop_NTPase"/>
</dbReference>
<evidence type="ECO:0000313" key="11">
    <source>
        <dbReference type="EMBL" id="RZB40188.1"/>
    </source>
</evidence>
<dbReference type="InterPro" id="IPR044726">
    <property type="entry name" value="ABCC_6TM_D2"/>
</dbReference>
<keyword evidence="2" id="KW-0813">Transport</keyword>
<dbReference type="SMART" id="SM00382">
    <property type="entry name" value="AAA"/>
    <property type="match status" value="4"/>
</dbReference>
<organism evidence="11 12">
    <name type="scientific">Asbolus verrucosus</name>
    <name type="common">Desert ironclad beetle</name>
    <dbReference type="NCBI Taxonomy" id="1661398"/>
    <lineage>
        <taxon>Eukaryota</taxon>
        <taxon>Metazoa</taxon>
        <taxon>Ecdysozoa</taxon>
        <taxon>Arthropoda</taxon>
        <taxon>Hexapoda</taxon>
        <taxon>Insecta</taxon>
        <taxon>Pterygota</taxon>
        <taxon>Neoptera</taxon>
        <taxon>Endopterygota</taxon>
        <taxon>Coleoptera</taxon>
        <taxon>Polyphaga</taxon>
        <taxon>Cucujiformia</taxon>
        <taxon>Tenebrionidae</taxon>
        <taxon>Pimeliinae</taxon>
        <taxon>Asbolus</taxon>
    </lineage>
</organism>
<feature type="transmembrane region" description="Helical" evidence="8">
    <location>
        <begin position="1428"/>
        <end position="1451"/>
    </location>
</feature>
<feature type="non-terminal residue" evidence="11">
    <location>
        <position position="2482"/>
    </location>
</feature>
<protein>
    <submittedName>
        <fullName evidence="11">ABC tran and/or MMR HSR1 domain containing protein</fullName>
    </submittedName>
</protein>
<feature type="transmembrane region" description="Helical" evidence="8">
    <location>
        <begin position="659"/>
        <end position="687"/>
    </location>
</feature>
<feature type="transmembrane region" description="Helical" evidence="8">
    <location>
        <begin position="1314"/>
        <end position="1335"/>
    </location>
</feature>
<feature type="transmembrane region" description="Helical" evidence="8">
    <location>
        <begin position="791"/>
        <end position="809"/>
    </location>
</feature>